<evidence type="ECO:0000313" key="3">
    <source>
        <dbReference type="EMBL" id="KAL1883595.1"/>
    </source>
</evidence>
<protein>
    <submittedName>
        <fullName evidence="3">Uncharacterized protein</fullName>
    </submittedName>
</protein>
<name>A0ABR3Y6N7_9EURO</name>
<feature type="region of interest" description="Disordered" evidence="1">
    <location>
        <begin position="1"/>
        <end position="37"/>
    </location>
</feature>
<sequence length="273" mass="30004">MVSTRHHPREFPPPATPNSNAVVKSTPSPTASGNSRTKWVHTPSAAVTIWLVFSIPLIFWDAGYVLLRPHSMPGGKFHSPLWTPYALYGTIDYIYGWPAFNARNGFTAAQTVMNLVETAGYLYYLFVVYRYGTTVTSSGRASRKQNKGLVWFLKEDKSIAGRTGAIALLVAFSASVMTVSKTALYCELSTSSYLHYFVVTLENAANIIAGLNEVFSGFENIGHNSIGTLIVYWILPNGLWLIFPSYNIYILGAEIIGSLETATARGRGRAKST</sequence>
<reference evidence="3 4" key="1">
    <citation type="journal article" date="2024" name="IMA Fungus">
        <title>IMA Genome - F19 : A genome assembly and annotation guide to empower mycologists, including annotated draft genome sequences of Ceratocystis pirilliformis, Diaporthe australafricana, Fusarium ophioides, Paecilomyces lecythidis, and Sporothrix stenoceras.</title>
        <authorList>
            <person name="Aylward J."/>
            <person name="Wilson A.M."/>
            <person name="Visagie C.M."/>
            <person name="Spraker J."/>
            <person name="Barnes I."/>
            <person name="Buitendag C."/>
            <person name="Ceriani C."/>
            <person name="Del Mar Angel L."/>
            <person name="du Plessis D."/>
            <person name="Fuchs T."/>
            <person name="Gasser K."/>
            <person name="Kramer D."/>
            <person name="Li W."/>
            <person name="Munsamy K."/>
            <person name="Piso A."/>
            <person name="Price J.L."/>
            <person name="Sonnekus B."/>
            <person name="Thomas C."/>
            <person name="van der Nest A."/>
            <person name="van Dijk A."/>
            <person name="van Heerden A."/>
            <person name="van Vuuren N."/>
            <person name="Yilmaz N."/>
            <person name="Duong T.A."/>
            <person name="van der Merwe N.A."/>
            <person name="Wingfield M.J."/>
            <person name="Wingfield B.D."/>
        </authorList>
    </citation>
    <scope>NUCLEOTIDE SEQUENCE [LARGE SCALE GENOMIC DNA]</scope>
    <source>
        <strain evidence="3 4">CMW 18167</strain>
    </source>
</reference>
<dbReference type="PANTHER" id="PTHR37919:SF2">
    <property type="entry name" value="EXPERA DOMAIN-CONTAINING PROTEIN"/>
    <property type="match status" value="1"/>
</dbReference>
<keyword evidence="2" id="KW-1133">Transmembrane helix</keyword>
<accession>A0ABR3Y6N7</accession>
<feature type="transmembrane region" description="Helical" evidence="2">
    <location>
        <begin position="45"/>
        <end position="67"/>
    </location>
</feature>
<dbReference type="Proteomes" id="UP001583193">
    <property type="component" value="Unassembled WGS sequence"/>
</dbReference>
<keyword evidence="2" id="KW-0812">Transmembrane</keyword>
<evidence type="ECO:0000313" key="4">
    <source>
        <dbReference type="Proteomes" id="UP001583193"/>
    </source>
</evidence>
<keyword evidence="2" id="KW-0472">Membrane</keyword>
<dbReference type="EMBL" id="JAVDPF010000005">
    <property type="protein sequence ID" value="KAL1883595.1"/>
    <property type="molecule type" value="Genomic_DNA"/>
</dbReference>
<comment type="caution">
    <text evidence="3">The sequence shown here is derived from an EMBL/GenBank/DDBJ whole genome shotgun (WGS) entry which is preliminary data.</text>
</comment>
<proteinExistence type="predicted"/>
<evidence type="ECO:0000256" key="1">
    <source>
        <dbReference type="SAM" id="MobiDB-lite"/>
    </source>
</evidence>
<dbReference type="PANTHER" id="PTHR37919">
    <property type="entry name" value="PROTEIN CBG05606"/>
    <property type="match status" value="1"/>
</dbReference>
<keyword evidence="4" id="KW-1185">Reference proteome</keyword>
<evidence type="ECO:0000256" key="2">
    <source>
        <dbReference type="SAM" id="Phobius"/>
    </source>
</evidence>
<organism evidence="3 4">
    <name type="scientific">Paecilomyces lecythidis</name>
    <dbReference type="NCBI Taxonomy" id="3004212"/>
    <lineage>
        <taxon>Eukaryota</taxon>
        <taxon>Fungi</taxon>
        <taxon>Dikarya</taxon>
        <taxon>Ascomycota</taxon>
        <taxon>Pezizomycotina</taxon>
        <taxon>Eurotiomycetes</taxon>
        <taxon>Eurotiomycetidae</taxon>
        <taxon>Eurotiales</taxon>
        <taxon>Thermoascaceae</taxon>
        <taxon>Paecilomyces</taxon>
    </lineage>
</organism>
<gene>
    <name evidence="3" type="ORF">Plec18167_002602</name>
</gene>
<feature type="compositionally biased region" description="Polar residues" evidence="1">
    <location>
        <begin position="17"/>
        <end position="37"/>
    </location>
</feature>